<dbReference type="SUPFAM" id="SSF51261">
    <property type="entry name" value="Duplicated hybrid motif"/>
    <property type="match status" value="1"/>
</dbReference>
<dbReference type="Gene3D" id="2.70.70.10">
    <property type="entry name" value="Glucose Permease (Domain IIA)"/>
    <property type="match status" value="1"/>
</dbReference>
<evidence type="ECO:0000256" key="3">
    <source>
        <dbReference type="SAM" id="MobiDB-lite"/>
    </source>
</evidence>
<dbReference type="RefSeq" id="WP_181731380.1">
    <property type="nucleotide sequence ID" value="NZ_JACEIR010000002.1"/>
</dbReference>
<evidence type="ECO:0000256" key="1">
    <source>
        <dbReference type="ARBA" id="ARBA00022729"/>
    </source>
</evidence>
<evidence type="ECO:0000313" key="6">
    <source>
        <dbReference type="EMBL" id="MBH8595061.1"/>
    </source>
</evidence>
<dbReference type="Pfam" id="PF24568">
    <property type="entry name" value="CC_PcsB"/>
    <property type="match status" value="1"/>
</dbReference>
<dbReference type="EMBL" id="JAECVW010000003">
    <property type="protein sequence ID" value="MBH8595061.1"/>
    <property type="molecule type" value="Genomic_DNA"/>
</dbReference>
<dbReference type="CDD" id="cd12797">
    <property type="entry name" value="M23_peptidase"/>
    <property type="match status" value="1"/>
</dbReference>
<feature type="region of interest" description="Disordered" evidence="3">
    <location>
        <begin position="236"/>
        <end position="256"/>
    </location>
</feature>
<keyword evidence="7" id="KW-1185">Reference proteome</keyword>
<reference evidence="6 7" key="1">
    <citation type="submission" date="2020-12" db="EMBL/GenBank/DDBJ databases">
        <title>WGS of Thermoactinomyces spp.</title>
        <authorList>
            <person name="Cheng K."/>
        </authorList>
    </citation>
    <scope>NUCLEOTIDE SEQUENCE [LARGE SCALE GENOMIC DNA]</scope>
    <source>
        <strain evidence="7">CICC 10671\DSM 43846</strain>
    </source>
</reference>
<comment type="caution">
    <text evidence="6">The sequence shown here is derived from an EMBL/GenBank/DDBJ whole genome shotgun (WGS) entry which is preliminary data.</text>
</comment>
<dbReference type="Proteomes" id="UP000633619">
    <property type="component" value="Unassembled WGS sequence"/>
</dbReference>
<dbReference type="Gene3D" id="6.10.250.3150">
    <property type="match status" value="1"/>
</dbReference>
<dbReference type="InterPro" id="IPR016047">
    <property type="entry name" value="M23ase_b-sheet_dom"/>
</dbReference>
<dbReference type="InterPro" id="IPR050570">
    <property type="entry name" value="Cell_wall_metabolism_enzyme"/>
</dbReference>
<dbReference type="InterPro" id="IPR057309">
    <property type="entry name" value="PcsB_CC"/>
</dbReference>
<evidence type="ECO:0000259" key="5">
    <source>
        <dbReference type="Pfam" id="PF24568"/>
    </source>
</evidence>
<dbReference type="AlphaFoldDB" id="A0A8I1ABV1"/>
<dbReference type="InterPro" id="IPR011055">
    <property type="entry name" value="Dup_hybrid_motif"/>
</dbReference>
<dbReference type="GO" id="GO:0004222">
    <property type="term" value="F:metalloendopeptidase activity"/>
    <property type="evidence" value="ECO:0007669"/>
    <property type="project" value="TreeGrafter"/>
</dbReference>
<name>A0A8I1ABV1_THEIN</name>
<gene>
    <name evidence="6" type="ORF">I8U20_06910</name>
</gene>
<accession>A0A8I1ABV1</accession>
<feature type="coiled-coil region" evidence="2">
    <location>
        <begin position="33"/>
        <end position="109"/>
    </location>
</feature>
<keyword evidence="1" id="KW-0732">Signal</keyword>
<dbReference type="PANTHER" id="PTHR21666:SF270">
    <property type="entry name" value="MUREIN HYDROLASE ACTIVATOR ENVC"/>
    <property type="match status" value="1"/>
</dbReference>
<feature type="domain" description="M23ase beta-sheet core" evidence="4">
    <location>
        <begin position="280"/>
        <end position="377"/>
    </location>
</feature>
<sequence>MIRKEFAGIFSFLLVFSLIPVKDSFAITDSSSIDEKKEEIRQRDQEIMQLEKKKELAQKDMKQLLGQIEAKKKELNRLDMRVYALENQIKEKQEERKNVERELDLLRQTYKHRMQDIYLKGNNFYFELLLQSNSIGDFLKRYDYISILARADQRVIQKYTGKQKELAGVEQELREDLANLQTAQKEAQGVFAQLQKKYRQHEGKLAALETNLAELEDQNIQARKELRNRVAKLEEEARKKEQQNHPDGNVPSSDGFLWPVNGTVTSPFGMRYHPVHREYRMHEGMDIAAKMGTPIRAASSGEVIEARPSKGYGYVIVIYHGNGLSTLYAHMYAQTVKVEVGQKVSAGDVIAAVGSNGFSTGPHLHFEVHKGSTPVDPASYLPPEQGK</sequence>
<evidence type="ECO:0000259" key="4">
    <source>
        <dbReference type="Pfam" id="PF01551"/>
    </source>
</evidence>
<evidence type="ECO:0000256" key="2">
    <source>
        <dbReference type="SAM" id="Coils"/>
    </source>
</evidence>
<keyword evidence="2" id="KW-0175">Coiled coil</keyword>
<feature type="domain" description="Peptidoglycan hydrolase PcsB coiled-coil" evidence="5">
    <location>
        <begin position="108"/>
        <end position="166"/>
    </location>
</feature>
<protein>
    <submittedName>
        <fullName evidence="6">Peptidoglycan DD-metalloendopeptidase family protein</fullName>
    </submittedName>
</protein>
<dbReference type="Pfam" id="PF01551">
    <property type="entry name" value="Peptidase_M23"/>
    <property type="match status" value="1"/>
</dbReference>
<dbReference type="PANTHER" id="PTHR21666">
    <property type="entry name" value="PEPTIDASE-RELATED"/>
    <property type="match status" value="1"/>
</dbReference>
<organism evidence="6 7">
    <name type="scientific">Thermoactinomyces intermedius</name>
    <dbReference type="NCBI Taxonomy" id="2024"/>
    <lineage>
        <taxon>Bacteria</taxon>
        <taxon>Bacillati</taxon>
        <taxon>Bacillota</taxon>
        <taxon>Bacilli</taxon>
        <taxon>Bacillales</taxon>
        <taxon>Thermoactinomycetaceae</taxon>
        <taxon>Thermoactinomyces</taxon>
    </lineage>
</organism>
<evidence type="ECO:0000313" key="7">
    <source>
        <dbReference type="Proteomes" id="UP000633619"/>
    </source>
</evidence>
<proteinExistence type="predicted"/>